<dbReference type="EMBL" id="LSRF01000001">
    <property type="protein sequence ID" value="KXP14483.1"/>
    <property type="molecule type" value="Genomic_DNA"/>
</dbReference>
<protein>
    <recommendedName>
        <fullName evidence="1">G domain-containing protein</fullName>
    </recommendedName>
</protein>
<dbReference type="InterPro" id="IPR006073">
    <property type="entry name" value="GTP-bd"/>
</dbReference>
<organism evidence="2 3">
    <name type="scientific">Tsukamurella pseudospumae</name>
    <dbReference type="NCBI Taxonomy" id="239498"/>
    <lineage>
        <taxon>Bacteria</taxon>
        <taxon>Bacillati</taxon>
        <taxon>Actinomycetota</taxon>
        <taxon>Actinomycetes</taxon>
        <taxon>Mycobacteriales</taxon>
        <taxon>Tsukamurellaceae</taxon>
        <taxon>Tsukamurella</taxon>
    </lineage>
</organism>
<gene>
    <name evidence="2" type="ORF">AXK60_00805</name>
</gene>
<reference evidence="3" key="1">
    <citation type="submission" date="2016-02" db="EMBL/GenBank/DDBJ databases">
        <authorList>
            <person name="Wen L."/>
            <person name="He K."/>
            <person name="Yang H."/>
        </authorList>
    </citation>
    <scope>NUCLEOTIDE SEQUENCE [LARGE SCALE GENOMIC DNA]</scope>
    <source>
        <strain evidence="3">JCM 15929</strain>
    </source>
</reference>
<dbReference type="CDD" id="cd00882">
    <property type="entry name" value="Ras_like_GTPase"/>
    <property type="match status" value="1"/>
</dbReference>
<dbReference type="STRING" id="239498.AXK60_00805"/>
<dbReference type="RefSeq" id="WP_068569098.1">
    <property type="nucleotide sequence ID" value="NZ_LSRF01000001.1"/>
</dbReference>
<dbReference type="AlphaFoldDB" id="A0A138AVM5"/>
<dbReference type="Proteomes" id="UP000070258">
    <property type="component" value="Unassembled WGS sequence"/>
</dbReference>
<proteinExistence type="predicted"/>
<name>A0A138AVM5_9ACTN</name>
<feature type="domain" description="G" evidence="1">
    <location>
        <begin position="34"/>
        <end position="123"/>
    </location>
</feature>
<dbReference type="GO" id="GO:0005525">
    <property type="term" value="F:GTP binding"/>
    <property type="evidence" value="ECO:0007669"/>
    <property type="project" value="InterPro"/>
</dbReference>
<evidence type="ECO:0000313" key="2">
    <source>
        <dbReference type="EMBL" id="KXP14483.1"/>
    </source>
</evidence>
<dbReference type="SUPFAM" id="SSF52540">
    <property type="entry name" value="P-loop containing nucleoside triphosphate hydrolases"/>
    <property type="match status" value="1"/>
</dbReference>
<dbReference type="Gene3D" id="3.40.50.300">
    <property type="entry name" value="P-loop containing nucleotide triphosphate hydrolases"/>
    <property type="match status" value="1"/>
</dbReference>
<accession>A0A138AVM5</accession>
<comment type="caution">
    <text evidence="2">The sequence shown here is derived from an EMBL/GenBank/DDBJ whole genome shotgun (WGS) entry which is preliminary data.</text>
</comment>
<evidence type="ECO:0000259" key="1">
    <source>
        <dbReference type="Pfam" id="PF01926"/>
    </source>
</evidence>
<dbReference type="InterPro" id="IPR027417">
    <property type="entry name" value="P-loop_NTPase"/>
</dbReference>
<dbReference type="Pfam" id="PF01926">
    <property type="entry name" value="MMR_HSR1"/>
    <property type="match status" value="1"/>
</dbReference>
<sequence length="527" mass="57171">MNVEQAKQWYAEAVEDGSAVEEWTAFAGDPRPVVTVLGSYDVGKSSLIRRLLVDAGAEVPDWLTISARHETFDVNEAGVHGIRLRDTPGLAVGADDARGLSNSAHALTSSIATDVLVVVLTPQLATGEIDVLRAILARGWDPGTLWFVISRFDEAGVDPETDPAGYSDLADRKRDELRAAFSLSEDVPVFVVAADGFQYAASEHAPDPAVWESNRAWDGMNELAAALKDVAADRPVLRGFAEDRYWRTIVRDVCDGIEEQLPDMESAAVQANLVEQATQAWRDELGHLGAAAKAGLRGILAAAARDGYGADKESWSRVGEDLSRSLNSWLLQESADLDRLANDVDRSARTERQNPNWQKLDELISAALDYEVDEVETPEVSEKLKTFGPYVVQAVVIGVPMIVHLRSRGLDGIGDLEKIVAAQAGRVGRVNAGADFVIDRVAPLIAEALTNHAQARAETAAWRGRVDDFIEQIREVALEQWEVRIAETRDLIEIAGGGQAQLAAGLRSALEDAQGRCAEGRALLRTE</sequence>
<evidence type="ECO:0000313" key="3">
    <source>
        <dbReference type="Proteomes" id="UP000070258"/>
    </source>
</evidence>